<keyword evidence="1 3" id="KW-0597">Phosphoprotein</keyword>
<dbReference type="SMART" id="SM00448">
    <property type="entry name" value="REC"/>
    <property type="match status" value="1"/>
</dbReference>
<evidence type="ECO:0000259" key="4">
    <source>
        <dbReference type="PROSITE" id="PS50043"/>
    </source>
</evidence>
<accession>A0A1F2WQ62</accession>
<dbReference type="PROSITE" id="PS50110">
    <property type="entry name" value="RESPONSE_REGULATORY"/>
    <property type="match status" value="1"/>
</dbReference>
<dbReference type="SUPFAM" id="SSF46894">
    <property type="entry name" value="C-terminal effector domain of the bipartite response regulators"/>
    <property type="match status" value="1"/>
</dbReference>
<dbReference type="EMBL" id="MELK01000019">
    <property type="protein sequence ID" value="OFW59022.1"/>
    <property type="molecule type" value="Genomic_DNA"/>
</dbReference>
<reference evidence="6 7" key="1">
    <citation type="journal article" date="2016" name="Nat. Commun.">
        <title>Thousands of microbial genomes shed light on interconnected biogeochemical processes in an aquifer system.</title>
        <authorList>
            <person name="Anantharaman K."/>
            <person name="Brown C.T."/>
            <person name="Hug L.A."/>
            <person name="Sharon I."/>
            <person name="Castelle C.J."/>
            <person name="Probst A.J."/>
            <person name="Thomas B.C."/>
            <person name="Singh A."/>
            <person name="Wilkins M.J."/>
            <person name="Karaoz U."/>
            <person name="Brodie E.L."/>
            <person name="Williams K.H."/>
            <person name="Hubbard S.S."/>
            <person name="Banfield J.F."/>
        </authorList>
    </citation>
    <scope>NUCLEOTIDE SEQUENCE [LARGE SCALE GENOMIC DNA]</scope>
</reference>
<dbReference type="InterPro" id="IPR058245">
    <property type="entry name" value="NreC/VraR/RcsB-like_REC"/>
</dbReference>
<dbReference type="SUPFAM" id="SSF52172">
    <property type="entry name" value="CheY-like"/>
    <property type="match status" value="1"/>
</dbReference>
<gene>
    <name evidence="6" type="ORF">A2Y75_00635</name>
</gene>
<sequence>MGQNTIRLAIVDDHEIVRLGIHRVLEGEDNIMLVGEAETGKEALAMAHKLKPQVMLVDVKLPDISGIEVVQRLKNDSDTCGVQAIILTVFDDLEIAVEAIRAGAIGYILKDCGKEQLLQAINSAADGVPLVSSAITKKLVNILYPKSAQQTAPFPGKEEMPQLTDREREVMHLVTKGYSNKALAKELDISISTVKTHIRNIFRKLGIEDRAQAIIQAIKSERF</sequence>
<dbReference type="Pfam" id="PF00072">
    <property type="entry name" value="Response_reg"/>
    <property type="match status" value="1"/>
</dbReference>
<name>A0A1F2WQ62_9ACTN</name>
<evidence type="ECO:0008006" key="8">
    <source>
        <dbReference type="Google" id="ProtNLM"/>
    </source>
</evidence>
<proteinExistence type="predicted"/>
<feature type="modified residue" description="4-aspartylphosphate" evidence="3">
    <location>
        <position position="58"/>
    </location>
</feature>
<dbReference type="AlphaFoldDB" id="A0A1F2WQ62"/>
<dbReference type="InterPro" id="IPR011006">
    <property type="entry name" value="CheY-like_superfamily"/>
</dbReference>
<dbReference type="InterPro" id="IPR039420">
    <property type="entry name" value="WalR-like"/>
</dbReference>
<dbReference type="CDD" id="cd06170">
    <property type="entry name" value="LuxR_C_like"/>
    <property type="match status" value="1"/>
</dbReference>
<dbReference type="GO" id="GO:0006355">
    <property type="term" value="P:regulation of DNA-templated transcription"/>
    <property type="evidence" value="ECO:0007669"/>
    <property type="project" value="InterPro"/>
</dbReference>
<dbReference type="PROSITE" id="PS50043">
    <property type="entry name" value="HTH_LUXR_2"/>
    <property type="match status" value="1"/>
</dbReference>
<feature type="domain" description="Response regulatory" evidence="5">
    <location>
        <begin position="7"/>
        <end position="125"/>
    </location>
</feature>
<organism evidence="6 7">
    <name type="scientific">Candidatus Solincola sediminis</name>
    <dbReference type="NCBI Taxonomy" id="1797199"/>
    <lineage>
        <taxon>Bacteria</taxon>
        <taxon>Bacillati</taxon>
        <taxon>Actinomycetota</taxon>
        <taxon>Candidatus Geothermincolia</taxon>
        <taxon>Candidatus Geothermincolales</taxon>
        <taxon>Candidatus Geothermincolaceae</taxon>
        <taxon>Candidatus Solincola</taxon>
    </lineage>
</organism>
<dbReference type="InterPro" id="IPR001789">
    <property type="entry name" value="Sig_transdc_resp-reg_receiver"/>
</dbReference>
<dbReference type="PRINTS" id="PR00038">
    <property type="entry name" value="HTHLUXR"/>
</dbReference>
<dbReference type="InterPro" id="IPR000792">
    <property type="entry name" value="Tscrpt_reg_LuxR_C"/>
</dbReference>
<evidence type="ECO:0000259" key="5">
    <source>
        <dbReference type="PROSITE" id="PS50110"/>
    </source>
</evidence>
<dbReference type="PANTHER" id="PTHR43214:SF43">
    <property type="entry name" value="TWO-COMPONENT RESPONSE REGULATOR"/>
    <property type="match status" value="1"/>
</dbReference>
<dbReference type="InterPro" id="IPR016032">
    <property type="entry name" value="Sig_transdc_resp-reg_C-effctor"/>
</dbReference>
<dbReference type="STRING" id="1797197.A2Y75_00635"/>
<dbReference type="Gene3D" id="3.40.50.2300">
    <property type="match status" value="1"/>
</dbReference>
<dbReference type="PANTHER" id="PTHR43214">
    <property type="entry name" value="TWO-COMPONENT RESPONSE REGULATOR"/>
    <property type="match status" value="1"/>
</dbReference>
<protein>
    <recommendedName>
        <fullName evidence="8">DNA-binding response regulator</fullName>
    </recommendedName>
</protein>
<dbReference type="Proteomes" id="UP000177876">
    <property type="component" value="Unassembled WGS sequence"/>
</dbReference>
<keyword evidence="2" id="KW-0238">DNA-binding</keyword>
<comment type="caution">
    <text evidence="6">The sequence shown here is derived from an EMBL/GenBank/DDBJ whole genome shotgun (WGS) entry which is preliminary data.</text>
</comment>
<evidence type="ECO:0000313" key="6">
    <source>
        <dbReference type="EMBL" id="OFW59022.1"/>
    </source>
</evidence>
<evidence type="ECO:0000256" key="1">
    <source>
        <dbReference type="ARBA" id="ARBA00022553"/>
    </source>
</evidence>
<dbReference type="GO" id="GO:0000160">
    <property type="term" value="P:phosphorelay signal transduction system"/>
    <property type="evidence" value="ECO:0007669"/>
    <property type="project" value="InterPro"/>
</dbReference>
<evidence type="ECO:0000256" key="2">
    <source>
        <dbReference type="ARBA" id="ARBA00023125"/>
    </source>
</evidence>
<dbReference type="GO" id="GO:0003677">
    <property type="term" value="F:DNA binding"/>
    <property type="evidence" value="ECO:0007669"/>
    <property type="project" value="UniProtKB-KW"/>
</dbReference>
<dbReference type="SMART" id="SM00421">
    <property type="entry name" value="HTH_LUXR"/>
    <property type="match status" value="1"/>
</dbReference>
<dbReference type="CDD" id="cd17535">
    <property type="entry name" value="REC_NarL-like"/>
    <property type="match status" value="1"/>
</dbReference>
<feature type="domain" description="HTH luxR-type" evidence="4">
    <location>
        <begin position="156"/>
        <end position="221"/>
    </location>
</feature>
<evidence type="ECO:0000313" key="7">
    <source>
        <dbReference type="Proteomes" id="UP000177876"/>
    </source>
</evidence>
<dbReference type="Pfam" id="PF00196">
    <property type="entry name" value="GerE"/>
    <property type="match status" value="1"/>
</dbReference>
<evidence type="ECO:0000256" key="3">
    <source>
        <dbReference type="PROSITE-ProRule" id="PRU00169"/>
    </source>
</evidence>